<protein>
    <recommendedName>
        <fullName evidence="4">GLUG domain-containing protein</fullName>
    </recommendedName>
</protein>
<dbReference type="Gene3D" id="2.160.20.110">
    <property type="match status" value="2"/>
</dbReference>
<proteinExistence type="predicted"/>
<comment type="caution">
    <text evidence="2">The sequence shown here is derived from an EMBL/GenBank/DDBJ whole genome shotgun (WGS) entry which is preliminary data.</text>
</comment>
<evidence type="ECO:0008006" key="4">
    <source>
        <dbReference type="Google" id="ProtNLM"/>
    </source>
</evidence>
<evidence type="ECO:0000313" key="3">
    <source>
        <dbReference type="Proteomes" id="UP000629596"/>
    </source>
</evidence>
<organism evidence="2 3">
    <name type="scientific">Parabacteroides acidifaciens</name>
    <dbReference type="NCBI Taxonomy" id="2290935"/>
    <lineage>
        <taxon>Bacteria</taxon>
        <taxon>Pseudomonadati</taxon>
        <taxon>Bacteroidota</taxon>
        <taxon>Bacteroidia</taxon>
        <taxon>Bacteroidales</taxon>
        <taxon>Tannerellaceae</taxon>
        <taxon>Parabacteroides</taxon>
    </lineage>
</organism>
<evidence type="ECO:0000256" key="1">
    <source>
        <dbReference type="SAM" id="MobiDB-lite"/>
    </source>
</evidence>
<gene>
    <name evidence="2" type="ORF">H8784_19240</name>
</gene>
<accession>A0ABR7P659</accession>
<dbReference type="EMBL" id="JACRTI010000087">
    <property type="protein sequence ID" value="MBC8603846.1"/>
    <property type="molecule type" value="Genomic_DNA"/>
</dbReference>
<feature type="compositionally biased region" description="Polar residues" evidence="1">
    <location>
        <begin position="728"/>
        <end position="752"/>
    </location>
</feature>
<feature type="region of interest" description="Disordered" evidence="1">
    <location>
        <begin position="727"/>
        <end position="752"/>
    </location>
</feature>
<keyword evidence="3" id="KW-1185">Reference proteome</keyword>
<name>A0ABR7P659_9BACT</name>
<reference evidence="2 3" key="1">
    <citation type="submission" date="2020-08" db="EMBL/GenBank/DDBJ databases">
        <title>Genome public.</title>
        <authorList>
            <person name="Liu C."/>
            <person name="Sun Q."/>
        </authorList>
    </citation>
    <scope>NUCLEOTIDE SEQUENCE [LARGE SCALE GENOMIC DNA]</scope>
    <source>
        <strain evidence="2 3">426_9</strain>
    </source>
</reference>
<sequence>MKVNISTYPTALRLLATLFFFLLFTLPAAGEEGDGSKSTIENEDGGDGTKGNPILIATAKELAYFAQQVNDGGKKLSYGTDGEIDESREQNYKGGFSGYYFALSRNIDLAGIEWTPIGTYMHDFRGHFDGQGHVVKGLKVDMSNGSGHIYAGLFGCIYDGTIQNLGVELSDDGIKAGSTGGVVYAGGIVGKITGSGGAATIRNCYVTGSGGVTITEYSRGGSACAGGIAGYVNKAGSVGTQSVTLTHCYATVDVTGLIYTGGIVGELEDGTLSFTYATGKVTGSPGCTGGICGYSFGGSLTNNLALNKEISGSDSYSGRVLGQNSSSSTTLGSNYANPDMLVNGQLAAGTDAGSNSGANTYSDKFKDDLIETTPGNETAWKDAWEWTDGQLPQLKMITGEDDKGKPTGYSNNAFGSQPSISVGDYLTHAPWADCAATSIANSGTGTKDDPILIASGAELAYLAQQVNNNKNLKVGGDNGTDIDNTNGFSDKYFALSDNIDLAGGEWTPIGTYGKNGLNHEFCGHFDGKGHTVSGLKMDLHVESGDDSWTLAGLFGYVKDGTLQNLGVELADAGIVVSAKKGYVYAGGIAGKITAFSSGKPVILRNCYVTGKGGVRITGAGESAYAGGITGHTLERYGIVRITHCYTLVDVEATGTRDSYAGGIAGYANGELSYTYATGKVEVKGGTGRTAGGICGSPPDNLSNNLALNGEIIGSGYFIHRVRGEGRDSGSNYASTQTKVNGSPVHSNNPSSWDGANTWLDTFENDLKGVSDEAKAAWNAAWTWPDGKLPQLKMVTDEDTDGNPTYGDWTPGIQPLIDAAGLLPARPKLYIVQPAKGGKLQVFDEATGLDILDGYAVTPGITLSLKPSAANNYRFDGIYSGTTADDVTTPVSGTTIPMPAADLWLSAHFTYVAPPPPPTVYHTVTLPAVEGAVTNPRPGSYTIEAGRTFRFYLTLDTAYSESQPVVTTDRGETLTARSSDGAYLLKNVLGDVEIYIDGLYPNLPVANESITDPHAADRSALPRIWTEPSALCILLPDGFLAGVNASAIPIRILSLDGRLVDIFKAAPGLNRRQLPTGVYIVWIGDIVRKVVVRN</sequence>
<dbReference type="Proteomes" id="UP000629596">
    <property type="component" value="Unassembled WGS sequence"/>
</dbReference>
<feature type="region of interest" description="Disordered" evidence="1">
    <location>
        <begin position="31"/>
        <end position="51"/>
    </location>
</feature>
<dbReference type="RefSeq" id="WP_147292159.1">
    <property type="nucleotide sequence ID" value="NZ_JACRTI010000087.1"/>
</dbReference>
<evidence type="ECO:0000313" key="2">
    <source>
        <dbReference type="EMBL" id="MBC8603846.1"/>
    </source>
</evidence>